<dbReference type="AlphaFoldDB" id="A0A433PHS7"/>
<gene>
    <name evidence="1" type="ORF">BC938DRAFT_476350</name>
</gene>
<dbReference type="EMBL" id="RBNJ01023418">
    <property type="protein sequence ID" value="RUS17113.1"/>
    <property type="molecule type" value="Genomic_DNA"/>
</dbReference>
<reference evidence="1 2" key="1">
    <citation type="journal article" date="2018" name="New Phytol.">
        <title>Phylogenomics of Endogonaceae and evolution of mycorrhizas within Mucoromycota.</title>
        <authorList>
            <person name="Chang Y."/>
            <person name="Desiro A."/>
            <person name="Na H."/>
            <person name="Sandor L."/>
            <person name="Lipzen A."/>
            <person name="Clum A."/>
            <person name="Barry K."/>
            <person name="Grigoriev I.V."/>
            <person name="Martin F.M."/>
            <person name="Stajich J.E."/>
            <person name="Smith M.E."/>
            <person name="Bonito G."/>
            <person name="Spatafora J.W."/>
        </authorList>
    </citation>
    <scope>NUCLEOTIDE SEQUENCE [LARGE SCALE GENOMIC DNA]</scope>
    <source>
        <strain evidence="1 2">AD002</strain>
    </source>
</reference>
<protein>
    <submittedName>
        <fullName evidence="1">Uncharacterized protein</fullName>
    </submittedName>
</protein>
<proteinExistence type="predicted"/>
<keyword evidence="2" id="KW-1185">Reference proteome</keyword>
<evidence type="ECO:0000313" key="1">
    <source>
        <dbReference type="EMBL" id="RUS17113.1"/>
    </source>
</evidence>
<sequence>MNLSSLLIKDPGFDCARYSIHASFLLVHRDSNLPFEKFPPISKSREPSSAYERPRTFAHRRVNPKHVPWKIT</sequence>
<organism evidence="1 2">
    <name type="scientific">Jimgerdemannia flammicorona</name>
    <dbReference type="NCBI Taxonomy" id="994334"/>
    <lineage>
        <taxon>Eukaryota</taxon>
        <taxon>Fungi</taxon>
        <taxon>Fungi incertae sedis</taxon>
        <taxon>Mucoromycota</taxon>
        <taxon>Mucoromycotina</taxon>
        <taxon>Endogonomycetes</taxon>
        <taxon>Endogonales</taxon>
        <taxon>Endogonaceae</taxon>
        <taxon>Jimgerdemannia</taxon>
    </lineage>
</organism>
<comment type="caution">
    <text evidence="1">The sequence shown here is derived from an EMBL/GenBank/DDBJ whole genome shotgun (WGS) entry which is preliminary data.</text>
</comment>
<accession>A0A433PHS7</accession>
<evidence type="ECO:0000313" key="2">
    <source>
        <dbReference type="Proteomes" id="UP000274822"/>
    </source>
</evidence>
<name>A0A433PHS7_9FUNG</name>
<dbReference type="Proteomes" id="UP000274822">
    <property type="component" value="Unassembled WGS sequence"/>
</dbReference>